<keyword evidence="4" id="KW-1185">Reference proteome</keyword>
<dbReference type="InterPro" id="IPR051448">
    <property type="entry name" value="CdaR-like_regulators"/>
</dbReference>
<dbReference type="InterPro" id="IPR012914">
    <property type="entry name" value="PucR_dom"/>
</dbReference>
<evidence type="ECO:0000259" key="1">
    <source>
        <dbReference type="Pfam" id="PF07905"/>
    </source>
</evidence>
<accession>A0A3L7AHN8</accession>
<sequence length="514" mass="55376">MSLTVDRLLRIPALGLRRIVDIPAAHDISIDWVSSSDLADPTPFLARHQVLLTTGSQFLTESEERRPLINGTRTGLALITDYESFVQRLVSVGVAALGYGTEVLRPDIPAGLVQACETHGLTLFEVPYRTAFIAVIRAAADALAAAAGERQAWAMNAQRAISFAALRPNPQREIFVELARLLHRPVFLFSAPGPALSRFGPPLDPPAIVTAEAAALLDRGQRAATTIQTPAGTVSLQTVGRREDLRAVLAIVGPAPDPAEQSVITNVVALTGLALEQGRGLRRGRRALRSGALEALLDQRPSLTRLVLQHIHEALPPEPVRVAVWHPGHGAGNPLLRELDERAQTAPGWCFFATRGREIIALLPAEDAGARIAELGTARGLAGGLSDPLGYANLSEGIDQARRALAEDPHSPGVTAFADIGGQGITELLFTDAVRERAHELLAPLHAHDEAHGTELIAALTSWLEHNGQWDPAARELGIHRHTLRARIMLIEKLTDTPLDTMSARTNYWLALRA</sequence>
<dbReference type="OrthoDB" id="8450798at2"/>
<dbReference type="RefSeq" id="WP_121689414.1">
    <property type="nucleotide sequence ID" value="NZ_RCUY01000015.1"/>
</dbReference>
<evidence type="ECO:0000313" key="3">
    <source>
        <dbReference type="EMBL" id="RLP79240.1"/>
    </source>
</evidence>
<feature type="domain" description="PucR C-terminal helix-turn-helix" evidence="2">
    <location>
        <begin position="456"/>
        <end position="514"/>
    </location>
</feature>
<reference evidence="3 4" key="1">
    <citation type="submission" date="2018-10" db="EMBL/GenBank/DDBJ databases">
        <authorList>
            <person name="Li J."/>
        </authorList>
    </citation>
    <scope>NUCLEOTIDE SEQUENCE [LARGE SCALE GENOMIC DNA]</scope>
    <source>
        <strain evidence="3 4">JCM 11654</strain>
    </source>
</reference>
<evidence type="ECO:0000313" key="4">
    <source>
        <dbReference type="Proteomes" id="UP000269438"/>
    </source>
</evidence>
<dbReference type="InterPro" id="IPR042070">
    <property type="entry name" value="PucR_C-HTH_sf"/>
</dbReference>
<proteinExistence type="predicted"/>
<name>A0A3L7AHN8_9MICO</name>
<dbReference type="PANTHER" id="PTHR33744">
    <property type="entry name" value="CARBOHYDRATE DIACID REGULATOR"/>
    <property type="match status" value="1"/>
</dbReference>
<dbReference type="InterPro" id="IPR025736">
    <property type="entry name" value="PucR_C-HTH_dom"/>
</dbReference>
<dbReference type="Pfam" id="PF13556">
    <property type="entry name" value="HTH_30"/>
    <property type="match status" value="1"/>
</dbReference>
<gene>
    <name evidence="3" type="ORF">D9V34_15685</name>
</gene>
<feature type="domain" description="Purine catabolism PurC-like" evidence="1">
    <location>
        <begin position="81"/>
        <end position="142"/>
    </location>
</feature>
<dbReference type="PANTHER" id="PTHR33744:SF1">
    <property type="entry name" value="DNA-BINDING TRANSCRIPTIONAL ACTIVATOR ADER"/>
    <property type="match status" value="1"/>
</dbReference>
<dbReference type="Proteomes" id="UP000269438">
    <property type="component" value="Unassembled WGS sequence"/>
</dbReference>
<protein>
    <submittedName>
        <fullName evidence="3">PucR family transcriptional regulator</fullName>
    </submittedName>
</protein>
<dbReference type="EMBL" id="RCUY01000015">
    <property type="protein sequence ID" value="RLP79240.1"/>
    <property type="molecule type" value="Genomic_DNA"/>
</dbReference>
<dbReference type="Pfam" id="PF07905">
    <property type="entry name" value="PucR"/>
    <property type="match status" value="1"/>
</dbReference>
<dbReference type="Gene3D" id="1.10.10.2840">
    <property type="entry name" value="PucR C-terminal helix-turn-helix domain"/>
    <property type="match status" value="1"/>
</dbReference>
<dbReference type="AlphaFoldDB" id="A0A3L7AHN8"/>
<organism evidence="3 4">
    <name type="scientific">Mycetocola lacteus</name>
    <dbReference type="NCBI Taxonomy" id="76637"/>
    <lineage>
        <taxon>Bacteria</taxon>
        <taxon>Bacillati</taxon>
        <taxon>Actinomycetota</taxon>
        <taxon>Actinomycetes</taxon>
        <taxon>Micrococcales</taxon>
        <taxon>Microbacteriaceae</taxon>
        <taxon>Mycetocola</taxon>
    </lineage>
</organism>
<evidence type="ECO:0000259" key="2">
    <source>
        <dbReference type="Pfam" id="PF13556"/>
    </source>
</evidence>
<comment type="caution">
    <text evidence="3">The sequence shown here is derived from an EMBL/GenBank/DDBJ whole genome shotgun (WGS) entry which is preliminary data.</text>
</comment>